<feature type="compositionally biased region" description="Polar residues" evidence="1">
    <location>
        <begin position="68"/>
        <end position="81"/>
    </location>
</feature>
<protein>
    <submittedName>
        <fullName evidence="2">Uncharacterized protein</fullName>
    </submittedName>
</protein>
<comment type="caution">
    <text evidence="2">The sequence shown here is derived from an EMBL/GenBank/DDBJ whole genome shotgun (WGS) entry which is preliminary data.</text>
</comment>
<feature type="region of interest" description="Disordered" evidence="1">
    <location>
        <begin position="1"/>
        <end position="22"/>
    </location>
</feature>
<dbReference type="EMBL" id="VZDO01000012">
    <property type="protein sequence ID" value="KAB0678778.1"/>
    <property type="molecule type" value="Genomic_DNA"/>
</dbReference>
<sequence length="93" mass="9873">MATGTDAYEQGKLAFQNNHPMSSCEFPVGSTLREDWMNGWNGARNASPTGDGPQGDQHPGMMGDGTEEQNLNQKGNPSARISESDVKAAFGKG</sequence>
<dbReference type="NCBIfam" id="NF041886">
    <property type="entry name" value="Rmf_CrpP_fam"/>
    <property type="match status" value="1"/>
</dbReference>
<organism evidence="2 3">
    <name type="scientific">Plantimonas leprariae</name>
    <dbReference type="NCBI Taxonomy" id="2615207"/>
    <lineage>
        <taxon>Bacteria</taxon>
        <taxon>Pseudomonadati</taxon>
        <taxon>Pseudomonadota</taxon>
        <taxon>Alphaproteobacteria</taxon>
        <taxon>Hyphomicrobiales</taxon>
        <taxon>Aurantimonadaceae</taxon>
        <taxon>Plantimonas</taxon>
    </lineage>
</organism>
<evidence type="ECO:0000313" key="2">
    <source>
        <dbReference type="EMBL" id="KAB0678778.1"/>
    </source>
</evidence>
<accession>A0A7V7TVU2</accession>
<evidence type="ECO:0000256" key="1">
    <source>
        <dbReference type="SAM" id="MobiDB-lite"/>
    </source>
</evidence>
<proteinExistence type="predicted"/>
<feature type="region of interest" description="Disordered" evidence="1">
    <location>
        <begin position="37"/>
        <end position="93"/>
    </location>
</feature>
<evidence type="ECO:0000313" key="3">
    <source>
        <dbReference type="Proteomes" id="UP000432089"/>
    </source>
</evidence>
<dbReference type="RefSeq" id="WP_150970940.1">
    <property type="nucleotide sequence ID" value="NZ_VZDO01000012.1"/>
</dbReference>
<gene>
    <name evidence="2" type="ORF">F6X38_14925</name>
</gene>
<reference evidence="2 3" key="1">
    <citation type="submission" date="2019-09" db="EMBL/GenBank/DDBJ databases">
        <title>YIM 132180 draft genome.</title>
        <authorList>
            <person name="Zhang K."/>
        </authorList>
    </citation>
    <scope>NUCLEOTIDE SEQUENCE [LARGE SCALE GENOMIC DNA]</scope>
    <source>
        <strain evidence="2 3">YIM 132180</strain>
    </source>
</reference>
<dbReference type="AlphaFoldDB" id="A0A7V7TVU2"/>
<name>A0A7V7TVU2_9HYPH</name>
<keyword evidence="3" id="KW-1185">Reference proteome</keyword>
<dbReference type="Proteomes" id="UP000432089">
    <property type="component" value="Unassembled WGS sequence"/>
</dbReference>